<reference evidence="10" key="1">
    <citation type="submission" date="2021-03" db="EMBL/GenBank/DDBJ databases">
        <title>Assistant Professor.</title>
        <authorList>
            <person name="Huq M.A."/>
        </authorList>
    </citation>
    <scope>NUCLEOTIDE SEQUENCE [LARGE SCALE GENOMIC DNA]</scope>
    <source>
        <strain evidence="10">MAH-28</strain>
    </source>
</reference>
<dbReference type="RefSeq" id="WP_209145063.1">
    <property type="nucleotide sequence ID" value="NZ_JAGHKP010000001.1"/>
</dbReference>
<keyword evidence="3 6" id="KW-0732">Signal</keyword>
<keyword evidence="10" id="KW-1185">Reference proteome</keyword>
<feature type="domain" description="RagB/SusD" evidence="7">
    <location>
        <begin position="312"/>
        <end position="567"/>
    </location>
</feature>
<name>A0ABS3YBV5_9BACT</name>
<evidence type="ECO:0000313" key="9">
    <source>
        <dbReference type="EMBL" id="MBO9152167.1"/>
    </source>
</evidence>
<evidence type="ECO:0000256" key="6">
    <source>
        <dbReference type="SAM" id="SignalP"/>
    </source>
</evidence>
<accession>A0ABS3YBV5</accession>
<comment type="similarity">
    <text evidence="2">Belongs to the SusD family.</text>
</comment>
<feature type="domain" description="SusD-like N-terminal" evidence="8">
    <location>
        <begin position="25"/>
        <end position="228"/>
    </location>
</feature>
<evidence type="ECO:0000259" key="8">
    <source>
        <dbReference type="Pfam" id="PF14322"/>
    </source>
</evidence>
<gene>
    <name evidence="9" type="ORF">J7I43_08090</name>
</gene>
<dbReference type="InterPro" id="IPR011990">
    <property type="entry name" value="TPR-like_helical_dom_sf"/>
</dbReference>
<evidence type="ECO:0000256" key="3">
    <source>
        <dbReference type="ARBA" id="ARBA00022729"/>
    </source>
</evidence>
<dbReference type="InterPro" id="IPR033985">
    <property type="entry name" value="SusD-like_N"/>
</dbReference>
<dbReference type="InterPro" id="IPR012944">
    <property type="entry name" value="SusD_RagB_dom"/>
</dbReference>
<dbReference type="Gene3D" id="1.25.40.390">
    <property type="match status" value="1"/>
</dbReference>
<dbReference type="Pfam" id="PF07980">
    <property type="entry name" value="SusD_RagB"/>
    <property type="match status" value="1"/>
</dbReference>
<evidence type="ECO:0000256" key="5">
    <source>
        <dbReference type="ARBA" id="ARBA00023237"/>
    </source>
</evidence>
<evidence type="ECO:0000259" key="7">
    <source>
        <dbReference type="Pfam" id="PF07980"/>
    </source>
</evidence>
<keyword evidence="5" id="KW-0998">Cell outer membrane</keyword>
<evidence type="ECO:0000313" key="10">
    <source>
        <dbReference type="Proteomes" id="UP000679126"/>
    </source>
</evidence>
<sequence>MKSNILLTIFLFSALALLPHCKKGFLDRAATTQQQDVDIFTSFAMTDQVVNNLYSKMRGTYTYLGGYNMGSATDEAKDASNWMGSMRFNNGSWSGNDNPIGNTWRENYVAIRQANTILENVAKFNTPDDANNPGTLEIRIGEVYFLRAYFLWELMRQFGGVIIFTKPIEQTDQEALNRPRNTYDECVAQVLADCDEAFKRVLFSYDPNTQVGRVTKGACLALKARVLLFSASPLWANAGKTSYLADIAPGTLASDPAKWKKAADAAKAVIDLKDGNGNTVYALEPTLAARQDMFKSKTLQSKEVIFVRMREANQDYDRYIFPKGYGGWSGCAPAQELVDDYEMNNGLPIDDPLSGYDDTRPYTNRDPRFYTDILYNGANWKGRQVETYATGRDRQSTETDHTRTGYFTRKLADEAITPGQSGSRYIHGINYRLAEMYLSYAEALNEYEPANTDVLTYVNLIRTRAGQQPLPAGLSQADMRKKIQNERRIELCFENHRFWDVRRWKIAEATQKEMWGMRPIVDAAAPDGFRYERFKVEDRLWRNAMYVIPITTDETLRNPNLKQNEGW</sequence>
<comment type="caution">
    <text evidence="9">The sequence shown here is derived from an EMBL/GenBank/DDBJ whole genome shotgun (WGS) entry which is preliminary data.</text>
</comment>
<dbReference type="SUPFAM" id="SSF48452">
    <property type="entry name" value="TPR-like"/>
    <property type="match status" value="1"/>
</dbReference>
<evidence type="ECO:0000256" key="2">
    <source>
        <dbReference type="ARBA" id="ARBA00006275"/>
    </source>
</evidence>
<comment type="subcellular location">
    <subcellularLocation>
        <location evidence="1">Cell outer membrane</location>
    </subcellularLocation>
</comment>
<feature type="signal peptide" evidence="6">
    <location>
        <begin position="1"/>
        <end position="18"/>
    </location>
</feature>
<evidence type="ECO:0000256" key="4">
    <source>
        <dbReference type="ARBA" id="ARBA00023136"/>
    </source>
</evidence>
<dbReference type="Proteomes" id="UP000679126">
    <property type="component" value="Unassembled WGS sequence"/>
</dbReference>
<keyword evidence="4" id="KW-0472">Membrane</keyword>
<evidence type="ECO:0000256" key="1">
    <source>
        <dbReference type="ARBA" id="ARBA00004442"/>
    </source>
</evidence>
<proteinExistence type="inferred from homology"/>
<dbReference type="EMBL" id="JAGHKP010000001">
    <property type="protein sequence ID" value="MBO9152167.1"/>
    <property type="molecule type" value="Genomic_DNA"/>
</dbReference>
<protein>
    <submittedName>
        <fullName evidence="9">RagB/SusD family nutrient uptake outer membrane protein</fullName>
    </submittedName>
</protein>
<feature type="chain" id="PRO_5047015461" evidence="6">
    <location>
        <begin position="19"/>
        <end position="567"/>
    </location>
</feature>
<dbReference type="Pfam" id="PF14322">
    <property type="entry name" value="SusD-like_3"/>
    <property type="match status" value="1"/>
</dbReference>
<organism evidence="9 10">
    <name type="scientific">Chitinophaga chungangae</name>
    <dbReference type="NCBI Taxonomy" id="2821488"/>
    <lineage>
        <taxon>Bacteria</taxon>
        <taxon>Pseudomonadati</taxon>
        <taxon>Bacteroidota</taxon>
        <taxon>Chitinophagia</taxon>
        <taxon>Chitinophagales</taxon>
        <taxon>Chitinophagaceae</taxon>
        <taxon>Chitinophaga</taxon>
    </lineage>
</organism>